<dbReference type="EMBL" id="PVZC01000012">
    <property type="protein sequence ID" value="PRX91993.1"/>
    <property type="molecule type" value="Genomic_DNA"/>
</dbReference>
<name>A0A2T0PSX0_9ACTN</name>
<evidence type="ECO:0008006" key="4">
    <source>
        <dbReference type="Google" id="ProtNLM"/>
    </source>
</evidence>
<keyword evidence="3" id="KW-1185">Reference proteome</keyword>
<dbReference type="OrthoDB" id="3515845at2"/>
<dbReference type="AlphaFoldDB" id="A0A2T0PSX0"/>
<sequence length="628" mass="67724">MTVLVRWSGNGLTPQTFTTSSIGAGDSAPTSIGGTAPQVVASGVRPPRVEWPAADASYIVWEHPAVAQVAARWYVELTALTGDTRLGSLVVSGATSAANVQVSAAGALQIQASGSVQATSADGVIPTGVPVRIEILLDTSGTRRLYAFAGDTTTLLAEAAWAGPATTISAFWWGHTFVSTHSLRYGDDLIVRDLAALIGPAQTPSTLIPVAPSGGWQYHAMRILGRTWIDRDLPLSDVQLTYTMSGPSGITATINPEYATLKGADGAPVLDEWSTLIVVEKDGQVRAAGILVNSDFVGSDWGLECSGIAAYPQDMQLTATTTWGGSVNGTTGHGVDPLDVVRGLWAHLQGQPDGDLGVVLDGTTTPYRLGEWHNARRLPTEAEPEPDPKEVQDPPIPIDRVWTSADQRPQAAQGRTLFWRYQLPWYDNIDIGQRIDQLSKQTPFDFLETAEWADSAKSDVRLGIRFGYPRLGTRRQNLRFVEGENITAVVAVRRDGDGYANEVRAYGSGEGTKQLRQTYSQRDGRLRRVQVVDHPEVGSKAALRAEAKAELLRVHNLVDVRAFTVRDHPNASIGSFAVGDDVLVQASYGWLPVTLWVRITQMTITPESGDIRITCARSDSFNYSGSRG</sequence>
<gene>
    <name evidence="2" type="ORF">CLV72_11266</name>
</gene>
<evidence type="ECO:0000313" key="2">
    <source>
        <dbReference type="EMBL" id="PRX91993.1"/>
    </source>
</evidence>
<protein>
    <recommendedName>
        <fullName evidence="4">Tail protein</fullName>
    </recommendedName>
</protein>
<evidence type="ECO:0000256" key="1">
    <source>
        <dbReference type="SAM" id="MobiDB-lite"/>
    </source>
</evidence>
<accession>A0A2T0PSX0</accession>
<dbReference type="Proteomes" id="UP000237846">
    <property type="component" value="Unassembled WGS sequence"/>
</dbReference>
<dbReference type="RefSeq" id="WP_106253366.1">
    <property type="nucleotide sequence ID" value="NZ_PVZC01000012.1"/>
</dbReference>
<reference evidence="2 3" key="1">
    <citation type="submission" date="2018-03" db="EMBL/GenBank/DDBJ databases">
        <title>Genomic Encyclopedia of Archaeal and Bacterial Type Strains, Phase II (KMG-II): from individual species to whole genera.</title>
        <authorList>
            <person name="Goeker M."/>
        </authorList>
    </citation>
    <scope>NUCLEOTIDE SEQUENCE [LARGE SCALE GENOMIC DNA]</scope>
    <source>
        <strain evidence="2 3">DSM 45601</strain>
    </source>
</reference>
<comment type="caution">
    <text evidence="2">The sequence shown here is derived from an EMBL/GenBank/DDBJ whole genome shotgun (WGS) entry which is preliminary data.</text>
</comment>
<feature type="region of interest" description="Disordered" evidence="1">
    <location>
        <begin position="376"/>
        <end position="396"/>
    </location>
</feature>
<organism evidence="2 3">
    <name type="scientific">Allonocardiopsis opalescens</name>
    <dbReference type="NCBI Taxonomy" id="1144618"/>
    <lineage>
        <taxon>Bacteria</taxon>
        <taxon>Bacillati</taxon>
        <taxon>Actinomycetota</taxon>
        <taxon>Actinomycetes</taxon>
        <taxon>Streptosporangiales</taxon>
        <taxon>Allonocardiopsis</taxon>
    </lineage>
</organism>
<evidence type="ECO:0000313" key="3">
    <source>
        <dbReference type="Proteomes" id="UP000237846"/>
    </source>
</evidence>
<feature type="compositionally biased region" description="Basic and acidic residues" evidence="1">
    <location>
        <begin position="376"/>
        <end position="392"/>
    </location>
</feature>
<proteinExistence type="predicted"/>